<keyword evidence="4 7" id="KW-0472">Membrane</keyword>
<feature type="transmembrane region" description="Helical" evidence="7">
    <location>
        <begin position="563"/>
        <end position="584"/>
    </location>
</feature>
<proteinExistence type="inferred from homology"/>
<organism evidence="10 11">
    <name type="scientific">Penicillium frequentans</name>
    <dbReference type="NCBI Taxonomy" id="3151616"/>
    <lineage>
        <taxon>Eukaryota</taxon>
        <taxon>Fungi</taxon>
        <taxon>Dikarya</taxon>
        <taxon>Ascomycota</taxon>
        <taxon>Pezizomycotina</taxon>
        <taxon>Eurotiomycetes</taxon>
        <taxon>Eurotiomycetidae</taxon>
        <taxon>Eurotiales</taxon>
        <taxon>Aspergillaceae</taxon>
        <taxon>Penicillium</taxon>
    </lineage>
</organism>
<feature type="region of interest" description="Disordered" evidence="6">
    <location>
        <begin position="191"/>
        <end position="212"/>
    </location>
</feature>
<evidence type="ECO:0000256" key="5">
    <source>
        <dbReference type="ARBA" id="ARBA00034125"/>
    </source>
</evidence>
<dbReference type="InterPro" id="IPR010619">
    <property type="entry name" value="ThrE-like_N"/>
</dbReference>
<dbReference type="PANTHER" id="PTHR31082:SF11">
    <property type="entry name" value="DUF1212 DOMAIN MEMBRANE PROTEIN (AFU_ORTHOLOGUE AFUA_5G07620)"/>
    <property type="match status" value="1"/>
</dbReference>
<feature type="transmembrane region" description="Helical" evidence="7">
    <location>
        <begin position="438"/>
        <end position="457"/>
    </location>
</feature>
<evidence type="ECO:0000313" key="11">
    <source>
        <dbReference type="Proteomes" id="UP001220324"/>
    </source>
</evidence>
<dbReference type="GO" id="GO:0022857">
    <property type="term" value="F:transmembrane transporter activity"/>
    <property type="evidence" value="ECO:0007669"/>
    <property type="project" value="InterPro"/>
</dbReference>
<keyword evidence="2 7" id="KW-0812">Transmembrane</keyword>
<feature type="compositionally biased region" description="Polar residues" evidence="6">
    <location>
        <begin position="247"/>
        <end position="256"/>
    </location>
</feature>
<feature type="transmembrane region" description="Helical" evidence="7">
    <location>
        <begin position="463"/>
        <end position="481"/>
    </location>
</feature>
<dbReference type="Proteomes" id="UP001220324">
    <property type="component" value="Unassembled WGS sequence"/>
</dbReference>
<accession>A0AAD6GFQ5</accession>
<feature type="compositionally biased region" description="Polar residues" evidence="6">
    <location>
        <begin position="273"/>
        <end position="284"/>
    </location>
</feature>
<evidence type="ECO:0000256" key="4">
    <source>
        <dbReference type="ARBA" id="ARBA00023136"/>
    </source>
</evidence>
<feature type="compositionally biased region" description="Basic and acidic residues" evidence="6">
    <location>
        <begin position="25"/>
        <end position="35"/>
    </location>
</feature>
<feature type="transmembrane region" description="Helical" evidence="7">
    <location>
        <begin position="604"/>
        <end position="622"/>
    </location>
</feature>
<gene>
    <name evidence="10" type="ORF">N7494_005572</name>
</gene>
<evidence type="ECO:0000256" key="2">
    <source>
        <dbReference type="ARBA" id="ARBA00022692"/>
    </source>
</evidence>
<name>A0AAD6GFQ5_9EURO</name>
<keyword evidence="3 7" id="KW-1133">Transmembrane helix</keyword>
<dbReference type="GO" id="GO:0016020">
    <property type="term" value="C:membrane"/>
    <property type="evidence" value="ECO:0007669"/>
    <property type="project" value="UniProtKB-SubCell"/>
</dbReference>
<feature type="compositionally biased region" description="Polar residues" evidence="6">
    <location>
        <begin position="1"/>
        <end position="17"/>
    </location>
</feature>
<feature type="region of interest" description="Disordered" evidence="6">
    <location>
        <begin position="230"/>
        <end position="284"/>
    </location>
</feature>
<dbReference type="EMBL" id="JAQIZZ010000005">
    <property type="protein sequence ID" value="KAJ5540496.1"/>
    <property type="molecule type" value="Genomic_DNA"/>
</dbReference>
<evidence type="ECO:0000256" key="7">
    <source>
        <dbReference type="SAM" id="Phobius"/>
    </source>
</evidence>
<evidence type="ECO:0000256" key="1">
    <source>
        <dbReference type="ARBA" id="ARBA00004141"/>
    </source>
</evidence>
<feature type="compositionally biased region" description="Polar residues" evidence="6">
    <location>
        <begin position="101"/>
        <end position="114"/>
    </location>
</feature>
<feature type="transmembrane region" description="Helical" evidence="7">
    <location>
        <begin position="740"/>
        <end position="763"/>
    </location>
</feature>
<dbReference type="InterPro" id="IPR024528">
    <property type="entry name" value="ThrE_2"/>
</dbReference>
<dbReference type="PANTHER" id="PTHR31082">
    <property type="entry name" value="PHEROMONE-REGULATED MEMBRANE PROTEIN 10"/>
    <property type="match status" value="1"/>
</dbReference>
<dbReference type="InterPro" id="IPR051361">
    <property type="entry name" value="ThrE/Ser_Exporter"/>
</dbReference>
<dbReference type="AlphaFoldDB" id="A0AAD6GFQ5"/>
<evidence type="ECO:0008006" key="12">
    <source>
        <dbReference type="Google" id="ProtNLM"/>
    </source>
</evidence>
<comment type="subcellular location">
    <subcellularLocation>
        <location evidence="1">Membrane</location>
        <topology evidence="1">Multi-pass membrane protein</topology>
    </subcellularLocation>
</comment>
<protein>
    <recommendedName>
        <fullName evidence="12">Pheromone-regulated membrane protein 10</fullName>
    </recommendedName>
</protein>
<reference evidence="10 11" key="1">
    <citation type="journal article" date="2023" name="IMA Fungus">
        <title>Comparative genomic study of the Penicillium genus elucidates a diverse pangenome and 15 lateral gene transfer events.</title>
        <authorList>
            <person name="Petersen C."/>
            <person name="Sorensen T."/>
            <person name="Nielsen M.R."/>
            <person name="Sondergaard T.E."/>
            <person name="Sorensen J.L."/>
            <person name="Fitzpatrick D.A."/>
            <person name="Frisvad J.C."/>
            <person name="Nielsen K.L."/>
        </authorList>
    </citation>
    <scope>NUCLEOTIDE SEQUENCE [LARGE SCALE GENOMIC DNA]</scope>
    <source>
        <strain evidence="10 11">IBT 35679</strain>
    </source>
</reference>
<dbReference type="Pfam" id="PF06738">
    <property type="entry name" value="ThrE"/>
    <property type="match status" value="1"/>
</dbReference>
<feature type="transmembrane region" description="Helical" evidence="7">
    <location>
        <begin position="684"/>
        <end position="706"/>
    </location>
</feature>
<keyword evidence="11" id="KW-1185">Reference proteome</keyword>
<evidence type="ECO:0000259" key="9">
    <source>
        <dbReference type="Pfam" id="PF12821"/>
    </source>
</evidence>
<comment type="caution">
    <text evidence="10">The sequence shown here is derived from an EMBL/GenBank/DDBJ whole genome shotgun (WGS) entry which is preliminary data.</text>
</comment>
<comment type="similarity">
    <text evidence="5">Belongs to the ThrE exporter (TC 2.A.79) family.</text>
</comment>
<evidence type="ECO:0000259" key="8">
    <source>
        <dbReference type="Pfam" id="PF06738"/>
    </source>
</evidence>
<feature type="domain" description="Threonine/serine exporter-like N-terminal" evidence="8">
    <location>
        <begin position="330"/>
        <end position="580"/>
    </location>
</feature>
<sequence length="775" mass="85619">MSPTRRGSLDSQSSRVSYRSVEIPDSERANRHDEQSNIAWQGRSPRGTSRSRLPRVHFGSESMEKKANTDTAPQGGQPSYGYRSPNISEPPSTGHMPLYDDSSQSENTLGQWEKSSPEPEHAIQPNPPEPRLQKNSGHSILRKIRFLVARLYKPSSDYRGASDRSEHESEDLSASLQAHQLVRGLVYDQSDEHRTARSQANPMPEPVTQRRESEGGVLAQLLKLYGGLDPPTRDTRSHSNVLPAVGTPSTPFGGSRSSRKKMPKWYEKPQNMPMDTTTNSAGASGWNSPMASREMLSATPRRAHIFGRHMRLEDEIRVTIHIADIISRQRYIIQLCKAFMMFGAPMHRLEEHMQKTAFVLDVDSQFLYVPGCMIMSFDDPTTRTTEVKLVRVAQGIDLGLLADTHDVYKNVVHDVMGVEEATSELEEIMNRKSRYNKWIIVIVYGLASAMVGPFAFNARPIDMPIIFFNGALLGILQHVLAPRSVLYSNVFEVTASVLTSFIARALGSIDWTTSSGNRERLFCFSAVAQSSIALILPGYTVLSSSLELQSHQLVAGSIRMVYAFIYSLFLGYGITVGTTIYGLIDPNATSDLTCPSTGAWDNEYVQRFPFVAAFVLCLLVINQGRWKQAPVMLFIAESGYIVTYFVTQRIGTSSQVANTVGAFTIGMMGNLYSRLWHGHAATSILPGIFVLVPSGLAASGPIISGIKSADETRDNVSSAINHTSYTIYSVESSQLYTADLGFGMVEVSIGITVGLFIAALMTYPFGKRRSGLFSF</sequence>
<evidence type="ECO:0000256" key="3">
    <source>
        <dbReference type="ARBA" id="ARBA00022989"/>
    </source>
</evidence>
<feature type="region of interest" description="Disordered" evidence="6">
    <location>
        <begin position="1"/>
        <end position="138"/>
    </location>
</feature>
<dbReference type="Pfam" id="PF12821">
    <property type="entry name" value="ThrE_2"/>
    <property type="match status" value="1"/>
</dbReference>
<evidence type="ECO:0000313" key="10">
    <source>
        <dbReference type="EMBL" id="KAJ5540496.1"/>
    </source>
</evidence>
<feature type="domain" description="Threonine/Serine exporter ThrE" evidence="9">
    <location>
        <begin position="613"/>
        <end position="707"/>
    </location>
</feature>
<evidence type="ECO:0000256" key="6">
    <source>
        <dbReference type="SAM" id="MobiDB-lite"/>
    </source>
</evidence>